<dbReference type="FunFam" id="3.40.50.12780:FF:000013">
    <property type="entry name" value="Long-chain-fatty-acid--AMP ligase FadD32"/>
    <property type="match status" value="1"/>
</dbReference>
<organism evidence="13 14">
    <name type="scientific">Streptomyces chumphonensis</name>
    <dbReference type="NCBI Taxonomy" id="1214925"/>
    <lineage>
        <taxon>Bacteria</taxon>
        <taxon>Bacillati</taxon>
        <taxon>Actinomycetota</taxon>
        <taxon>Actinomycetes</taxon>
        <taxon>Kitasatosporales</taxon>
        <taxon>Streptomycetaceae</taxon>
        <taxon>Streptomyces</taxon>
    </lineage>
</organism>
<dbReference type="PANTHER" id="PTHR45527">
    <property type="entry name" value="NONRIBOSOMAL PEPTIDE SYNTHETASE"/>
    <property type="match status" value="1"/>
</dbReference>
<dbReference type="InterPro" id="IPR029479">
    <property type="entry name" value="Nitroreductase"/>
</dbReference>
<keyword evidence="8" id="KW-0276">Fatty acid metabolism</keyword>
<dbReference type="EMBL" id="JACXYU010000001">
    <property type="protein sequence ID" value="MBD3930050.1"/>
    <property type="molecule type" value="Genomic_DNA"/>
</dbReference>
<proteinExistence type="inferred from homology"/>
<evidence type="ECO:0000256" key="11">
    <source>
        <dbReference type="SAM" id="MobiDB-lite"/>
    </source>
</evidence>
<dbReference type="InterPro" id="IPR001242">
    <property type="entry name" value="Condensation_dom"/>
</dbReference>
<dbReference type="Gene3D" id="3.40.50.12780">
    <property type="entry name" value="N-terminal domain of ligase-like"/>
    <property type="match status" value="1"/>
</dbReference>
<name>A0A927EVM2_9ACTN</name>
<dbReference type="FunFam" id="3.40.50.12780:FF:000012">
    <property type="entry name" value="Non-ribosomal peptide synthetase"/>
    <property type="match status" value="1"/>
</dbReference>
<dbReference type="GO" id="GO:0017000">
    <property type="term" value="P:antibiotic biosynthetic process"/>
    <property type="evidence" value="ECO:0007669"/>
    <property type="project" value="UniProtKB-ARBA"/>
</dbReference>
<dbReference type="Gene3D" id="3.30.559.30">
    <property type="entry name" value="Nonribosomal peptide synthetase, condensation domain"/>
    <property type="match status" value="1"/>
</dbReference>
<dbReference type="Pfam" id="PF13193">
    <property type="entry name" value="AMP-binding_C"/>
    <property type="match status" value="1"/>
</dbReference>
<dbReference type="InterPro" id="IPR025110">
    <property type="entry name" value="AMP-bd_C"/>
</dbReference>
<dbReference type="SUPFAM" id="SSF52777">
    <property type="entry name" value="CoA-dependent acyltransferases"/>
    <property type="match status" value="2"/>
</dbReference>
<dbReference type="GO" id="GO:0071766">
    <property type="term" value="P:Actinobacterium-type cell wall biogenesis"/>
    <property type="evidence" value="ECO:0007669"/>
    <property type="project" value="UniProtKB-ARBA"/>
</dbReference>
<dbReference type="InterPro" id="IPR000873">
    <property type="entry name" value="AMP-dep_synth/lig_dom"/>
</dbReference>
<dbReference type="FunFam" id="3.30.559.30:FF:000006">
    <property type="entry name" value="Yersiniabactin polyketide/non-ribosomal peptide synthetase"/>
    <property type="match status" value="1"/>
</dbReference>
<comment type="cofactor">
    <cofactor evidence="1">
        <name>pantetheine 4'-phosphate</name>
        <dbReference type="ChEBI" id="CHEBI:47942"/>
    </cofactor>
</comment>
<evidence type="ECO:0000313" key="14">
    <source>
        <dbReference type="Proteomes" id="UP000632289"/>
    </source>
</evidence>
<evidence type="ECO:0000313" key="13">
    <source>
        <dbReference type="EMBL" id="MBD3930050.1"/>
    </source>
</evidence>
<comment type="caution">
    <text evidence="13">The sequence shown here is derived from an EMBL/GenBank/DDBJ whole genome shotgun (WGS) entry which is preliminary data.</text>
</comment>
<feature type="region of interest" description="Disordered" evidence="11">
    <location>
        <begin position="1674"/>
        <end position="1704"/>
    </location>
</feature>
<dbReference type="Gene3D" id="2.30.38.10">
    <property type="entry name" value="Luciferase, Domain 3"/>
    <property type="match status" value="1"/>
</dbReference>
<dbReference type="CDD" id="cd19535">
    <property type="entry name" value="Cyc_NRPS"/>
    <property type="match status" value="1"/>
</dbReference>
<dbReference type="GO" id="GO:0031177">
    <property type="term" value="F:phosphopantetheine binding"/>
    <property type="evidence" value="ECO:0007669"/>
    <property type="project" value="InterPro"/>
</dbReference>
<evidence type="ECO:0000256" key="3">
    <source>
        <dbReference type="ARBA" id="ARBA00007380"/>
    </source>
</evidence>
<comment type="similarity">
    <text evidence="3">Belongs to the ATP-dependent AMP-binding enzyme family. MbtB subfamily.</text>
</comment>
<evidence type="ECO:0000259" key="12">
    <source>
        <dbReference type="PROSITE" id="PS50075"/>
    </source>
</evidence>
<evidence type="ECO:0000256" key="6">
    <source>
        <dbReference type="ARBA" id="ARBA00022553"/>
    </source>
</evidence>
<dbReference type="Pfam" id="PF00550">
    <property type="entry name" value="PP-binding"/>
    <property type="match status" value="2"/>
</dbReference>
<feature type="compositionally biased region" description="Basic residues" evidence="11">
    <location>
        <begin position="2042"/>
        <end position="2054"/>
    </location>
</feature>
<dbReference type="InterPro" id="IPR020806">
    <property type="entry name" value="PKS_PP-bd"/>
</dbReference>
<evidence type="ECO:0000256" key="4">
    <source>
        <dbReference type="ARBA" id="ARBA00016743"/>
    </source>
</evidence>
<dbReference type="CDD" id="cd02142">
    <property type="entry name" value="McbC_SagB-like_oxidoreductase"/>
    <property type="match status" value="1"/>
</dbReference>
<dbReference type="RefSeq" id="WP_191207366.1">
    <property type="nucleotide sequence ID" value="NZ_BAABKL010000025.1"/>
</dbReference>
<dbReference type="Gene3D" id="3.30.300.30">
    <property type="match status" value="2"/>
</dbReference>
<keyword evidence="14" id="KW-1185">Reference proteome</keyword>
<dbReference type="InterPro" id="IPR010071">
    <property type="entry name" value="AA_adenyl_dom"/>
</dbReference>
<evidence type="ECO:0000256" key="8">
    <source>
        <dbReference type="ARBA" id="ARBA00022832"/>
    </source>
</evidence>
<evidence type="ECO:0000256" key="10">
    <source>
        <dbReference type="ARBA" id="ARBA00033440"/>
    </source>
</evidence>
<dbReference type="Gene3D" id="3.40.109.10">
    <property type="entry name" value="NADH Oxidase"/>
    <property type="match status" value="1"/>
</dbReference>
<dbReference type="InterPro" id="IPR000415">
    <property type="entry name" value="Nitroreductase-like"/>
</dbReference>
<dbReference type="GO" id="GO:0005737">
    <property type="term" value="C:cytoplasm"/>
    <property type="evidence" value="ECO:0007669"/>
    <property type="project" value="TreeGrafter"/>
</dbReference>
<sequence>MTAPTTGPPRTDAPTFLGAVLDHARRDPEATAYRFLPPGHRPGDRGSAISRGRLDARARAVAARLDRPAGSGPAPALLVLPPGHDFFAAFHGCLYAGVTAVPCPPPRAARDASARIAGIAEDAGVGAVLTTADLAHTLRQAWGRAGDGVRWIEVDALAEEDGTDWRPRAEPTDGPVLLQYTSGSTGRPKAVVVDQAALTAQLENFRTLTGFPDGGSAVSWMPVYHALGLGHLLLAQYVGGEAVYMTPDDFVDDPGRWLRAIGDTPGPVLGGGPNFAYERCVEAVGEDRVRSYDLSSWQTALVGGERIQPRTLDRFADAFAPAGFRREALFCAYGLTEAMQIVLGEHGPRTLTVDAAELERGRVRVAEGDDGGRVRTLTACGRPGPSARVLVVDPGTGTEAQSGRVGEVWVAGPAVCRGYWRRTEETEQTFTGRLEGSTSPWLRSGDLAFAHDGRVFLCGRSRELVIIRGRNLHPQDIEASARAAAPELAALPVAAFSVDDEEGERLVVVQAVPRAAEPESGALAEPAALADRIRRAVASDHEVEAEVVLVEPEEIAYTDSGKMRRTGCRQAYSDGELTVLHTTGPSAERRADGDAAPGAGGALRVLVGSLPAELRRPVAAAEVRRRLAAATGLPADAIGDDTPLVALGLESLRVIALRYGLERDFAVSLPTAGLLRGTVADLAARIAEDTGDRGGGTPWPELVADPARRHEPFPLTEIQQAYLVGRSTAYDLGGSSIHLYLEVAAEGIDVRRLGEALDRLVRRQEMLRAVVSADGHQRILPVEEVPAVHIPCHDLSGADEDAVRRHLAAVREELAHQVLPLDSWPMFDIRATALGGDRHRIHISLDLLAFDVASVRLFFLEWGDLYADPAAQPPPPEVSFRDFVLAARRIEQTPVHAASRAYWLQRVPTLPPGPELPLLPVPEGGAARVPVRRRHRARLDAERWSILRERAQERGLTPSALLLAAYATVLGTWSATGHFTLDVPLFSRWPLHERIDDILGDFTSVTLLEVDLRPGDGVAGLATRIQRRLWEDLEHRYFSGVEVMREISRTRGLPASAFASVVFASTREHGRDQDFSQGEWGTRWMGETVAGVTQTPQVLLDHQVFEDDGVLSYNWDAVADRFPEGMVEEMFGAYRTLLEELADGADAWSPGGFDPLPASHRALVAEANDTAAPVPEQHLFTGIVEQAREHPDRTALIAPDRRLTFAALHDHARRLGRALRDQGARPGDLVAVHLPKSAEQVVAAVAVHLAGAAYLPVDPDLPERRRHTILERGLVRLALVPSGAAPDLPAGVVAVPVDLDEPPEEDGGPLDPVQRPTDPAYVLFTSGSTGEPKGVVQTHRATLNTLLDVRERLGVGAGDVALGLSSLSFDLSVWDVFGVLGAGGTLVLPEPSAVRDPGRWLELAAEHGVTLWNSVPALLRMLVEHLSGTPTSAPHPALKTLRAVWLSGDWIPVDLPDRIRALAPGAAVTASGGPTETAIWCVANPLGDVDPRWDSIPYGRPMRNHTLHVLDDRMLPCPVGVPGEMYIGGAGLAEGYWRDEERTAASFVTHPGSGQRLYRSGDLGRWLPDGNLEILGRDDLQVKIGGFRVELGEIEAALTRHPEVAEAAVVATGTDRHARALAACVVPAASPPDRAADRAEDGRDAYDAEELGEVVTDPVERLAFKARRAGRRTDLDGRRHRLPTADEEASRDPHARVSHRRYDERPVPSAELARLLAPLSSREDGPFPKYAYASAGSLYPVQTYLYVAEGRVDGLAGGTYYADPATRELVAIDPGARLAPDLHVEANRATFAGSAFSVLLVADHAAIDPLYGRRSRDFCLLEAGLMAQLLDTAATEGPLGLCQLGLVRSTPALRAALRLEDGRHEVLHALVGGLRPAHDRTGPGEAGTAPDPADGGPLAERLRSHLASLLPSYMVPAAITERAALPLTANGKVDRGRLASEATSAAPRPGSYVAAEGDLERTVQEVAQRTLEIDAIGVTDNFFDLGATSVRVVQVHRELCAALGRTFPLLSLFEHTTVRRLAEFLDGGGDTTGAARQGRDRARMRRAANRRAPGRRPMPPTAPTPHQEGPHA</sequence>
<dbReference type="SMART" id="SM00823">
    <property type="entry name" value="PKS_PP"/>
    <property type="match status" value="2"/>
</dbReference>
<dbReference type="InterPro" id="IPR045851">
    <property type="entry name" value="AMP-bd_C_sf"/>
</dbReference>
<evidence type="ECO:0000256" key="7">
    <source>
        <dbReference type="ARBA" id="ARBA00022598"/>
    </source>
</evidence>
<comment type="pathway">
    <text evidence="2">Siderophore biosynthesis; mycobactin biosynthesis.</text>
</comment>
<dbReference type="Proteomes" id="UP000632289">
    <property type="component" value="Unassembled WGS sequence"/>
</dbReference>
<protein>
    <recommendedName>
        <fullName evidence="4">Phenyloxazoline synthase MbtB</fullName>
    </recommendedName>
    <alternativeName>
        <fullName evidence="10">Mycobactin synthetase protein B</fullName>
    </alternativeName>
</protein>
<dbReference type="GO" id="GO:0016491">
    <property type="term" value="F:oxidoreductase activity"/>
    <property type="evidence" value="ECO:0007669"/>
    <property type="project" value="InterPro"/>
</dbReference>
<dbReference type="GO" id="GO:0044550">
    <property type="term" value="P:secondary metabolite biosynthetic process"/>
    <property type="evidence" value="ECO:0007669"/>
    <property type="project" value="TreeGrafter"/>
</dbReference>
<dbReference type="InterPro" id="IPR023213">
    <property type="entry name" value="CAT-like_dom_sf"/>
</dbReference>
<dbReference type="NCBIfam" id="TIGR01733">
    <property type="entry name" value="AA-adenyl-dom"/>
    <property type="match status" value="1"/>
</dbReference>
<dbReference type="Gene3D" id="3.30.559.10">
    <property type="entry name" value="Chloramphenicol acetyltransferase-like domain"/>
    <property type="match status" value="1"/>
</dbReference>
<evidence type="ECO:0000256" key="9">
    <source>
        <dbReference type="ARBA" id="ARBA00023098"/>
    </source>
</evidence>
<feature type="domain" description="Carrier" evidence="12">
    <location>
        <begin position="1954"/>
        <end position="2029"/>
    </location>
</feature>
<dbReference type="SUPFAM" id="SSF56801">
    <property type="entry name" value="Acetyl-CoA synthetase-like"/>
    <property type="match status" value="2"/>
</dbReference>
<dbReference type="GO" id="GO:0043041">
    <property type="term" value="P:amino acid activation for nonribosomal peptide biosynthetic process"/>
    <property type="evidence" value="ECO:0007669"/>
    <property type="project" value="TreeGrafter"/>
</dbReference>
<gene>
    <name evidence="13" type="ORF">IF129_00485</name>
</gene>
<dbReference type="GO" id="GO:0006631">
    <property type="term" value="P:fatty acid metabolic process"/>
    <property type="evidence" value="ECO:0007669"/>
    <property type="project" value="UniProtKB-KW"/>
</dbReference>
<keyword evidence="5" id="KW-0596">Phosphopantetheine</keyword>
<dbReference type="SUPFAM" id="SSF55469">
    <property type="entry name" value="FMN-dependent nitroreductase-like"/>
    <property type="match status" value="1"/>
</dbReference>
<dbReference type="Gene3D" id="1.10.1200.10">
    <property type="entry name" value="ACP-like"/>
    <property type="match status" value="2"/>
</dbReference>
<accession>A0A927EVM2</accession>
<dbReference type="InterPro" id="IPR009081">
    <property type="entry name" value="PP-bd_ACP"/>
</dbReference>
<feature type="region of interest" description="Disordered" evidence="11">
    <location>
        <begin position="1874"/>
        <end position="1897"/>
    </location>
</feature>
<dbReference type="Pfam" id="PF00501">
    <property type="entry name" value="AMP-binding"/>
    <property type="match status" value="2"/>
</dbReference>
<feature type="region of interest" description="Disordered" evidence="11">
    <location>
        <begin position="2025"/>
        <end position="2072"/>
    </location>
</feature>
<evidence type="ECO:0000256" key="2">
    <source>
        <dbReference type="ARBA" id="ARBA00005102"/>
    </source>
</evidence>
<evidence type="ECO:0000256" key="1">
    <source>
        <dbReference type="ARBA" id="ARBA00001957"/>
    </source>
</evidence>
<keyword evidence="6" id="KW-0597">Phosphoprotein</keyword>
<reference evidence="13" key="1">
    <citation type="submission" date="2020-09" db="EMBL/GenBank/DDBJ databases">
        <title>Secondary metabolite and genome analysis of marine Streptomyces chumphonensis KK1-2T.</title>
        <authorList>
            <person name="Phongsopitanun W."/>
            <person name="Kanchanasin P."/>
            <person name="Pittayakhajonwut P."/>
            <person name="Suwanborirux K."/>
            <person name="Tanasupawat S."/>
        </authorList>
    </citation>
    <scope>NUCLEOTIDE SEQUENCE</scope>
    <source>
        <strain evidence="13">KK1-2</strain>
    </source>
</reference>
<dbReference type="FunFam" id="3.30.559.10:FF:000023">
    <property type="entry name" value="Non-ribosomal peptide synthetase"/>
    <property type="match status" value="1"/>
</dbReference>
<dbReference type="InterPro" id="IPR057737">
    <property type="entry name" value="Condensation_MtbB-like"/>
</dbReference>
<dbReference type="GO" id="GO:0008610">
    <property type="term" value="P:lipid biosynthetic process"/>
    <property type="evidence" value="ECO:0007669"/>
    <property type="project" value="UniProtKB-ARBA"/>
</dbReference>
<dbReference type="InterPro" id="IPR036736">
    <property type="entry name" value="ACP-like_sf"/>
</dbReference>
<dbReference type="SUPFAM" id="SSF47336">
    <property type="entry name" value="ACP-like"/>
    <property type="match status" value="2"/>
</dbReference>
<evidence type="ECO:0000256" key="5">
    <source>
        <dbReference type="ARBA" id="ARBA00022450"/>
    </source>
</evidence>
<dbReference type="PROSITE" id="PS00455">
    <property type="entry name" value="AMP_BINDING"/>
    <property type="match status" value="2"/>
</dbReference>
<keyword evidence="9" id="KW-0443">Lipid metabolism</keyword>
<dbReference type="PROSITE" id="PS50075">
    <property type="entry name" value="CARRIER"/>
    <property type="match status" value="1"/>
</dbReference>
<dbReference type="Pfam" id="PF00668">
    <property type="entry name" value="Condensation"/>
    <property type="match status" value="1"/>
</dbReference>
<dbReference type="Gene3D" id="3.40.50.980">
    <property type="match status" value="2"/>
</dbReference>
<dbReference type="GO" id="GO:0016874">
    <property type="term" value="F:ligase activity"/>
    <property type="evidence" value="ECO:0007669"/>
    <property type="project" value="UniProtKB-KW"/>
</dbReference>
<dbReference type="Pfam" id="PF00881">
    <property type="entry name" value="Nitroreductase"/>
    <property type="match status" value="1"/>
</dbReference>
<keyword evidence="7" id="KW-0436">Ligase</keyword>
<dbReference type="InterPro" id="IPR020845">
    <property type="entry name" value="AMP-binding_CS"/>
</dbReference>
<feature type="compositionally biased region" description="Basic and acidic residues" evidence="11">
    <location>
        <begin position="1688"/>
        <end position="1704"/>
    </location>
</feature>
<dbReference type="PANTHER" id="PTHR45527:SF10">
    <property type="entry name" value="PYOCHELIN SYNTHASE PCHF"/>
    <property type="match status" value="1"/>
</dbReference>
<dbReference type="InterPro" id="IPR042099">
    <property type="entry name" value="ANL_N_sf"/>
</dbReference>